<evidence type="ECO:0000256" key="2">
    <source>
        <dbReference type="ARBA" id="ARBA00022801"/>
    </source>
</evidence>
<dbReference type="Proteomes" id="UP000800097">
    <property type="component" value="Unassembled WGS sequence"/>
</dbReference>
<reference evidence="5" key="1">
    <citation type="journal article" date="2020" name="Stud. Mycol.">
        <title>101 Dothideomycetes genomes: a test case for predicting lifestyles and emergence of pathogens.</title>
        <authorList>
            <person name="Haridas S."/>
            <person name="Albert R."/>
            <person name="Binder M."/>
            <person name="Bloem J."/>
            <person name="Labutti K."/>
            <person name="Salamov A."/>
            <person name="Andreopoulos B."/>
            <person name="Baker S."/>
            <person name="Barry K."/>
            <person name="Bills G."/>
            <person name="Bluhm B."/>
            <person name="Cannon C."/>
            <person name="Castanera R."/>
            <person name="Culley D."/>
            <person name="Daum C."/>
            <person name="Ezra D."/>
            <person name="Gonzalez J."/>
            <person name="Henrissat B."/>
            <person name="Kuo A."/>
            <person name="Liang C."/>
            <person name="Lipzen A."/>
            <person name="Lutzoni F."/>
            <person name="Magnuson J."/>
            <person name="Mondo S."/>
            <person name="Nolan M."/>
            <person name="Ohm R."/>
            <person name="Pangilinan J."/>
            <person name="Park H.-J."/>
            <person name="Ramirez L."/>
            <person name="Alfaro M."/>
            <person name="Sun H."/>
            <person name="Tritt A."/>
            <person name="Yoshinaga Y."/>
            <person name="Zwiers L.-H."/>
            <person name="Turgeon B."/>
            <person name="Goodwin S."/>
            <person name="Spatafora J."/>
            <person name="Crous P."/>
            <person name="Grigoriev I."/>
        </authorList>
    </citation>
    <scope>NUCLEOTIDE SEQUENCE</scope>
    <source>
        <strain evidence="5">CBS 379.55</strain>
    </source>
</reference>
<name>A0A6A6K2B2_WESOR</name>
<dbReference type="AlphaFoldDB" id="A0A6A6K2B2"/>
<proteinExistence type="inferred from homology"/>
<dbReference type="OrthoDB" id="425534at2759"/>
<dbReference type="RefSeq" id="XP_033659066.1">
    <property type="nucleotide sequence ID" value="XM_033794668.1"/>
</dbReference>
<keyword evidence="2" id="KW-0378">Hydrolase</keyword>
<keyword evidence="6" id="KW-1185">Reference proteome</keyword>
<evidence type="ECO:0000313" key="5">
    <source>
        <dbReference type="EMBL" id="KAF2281529.1"/>
    </source>
</evidence>
<comment type="similarity">
    <text evidence="1">Belongs to the peptidase S33 family.</text>
</comment>
<sequence>MCRVIVCTRALTGLFTERDKHSPNPLENLKSYRSFIFSLVSLFALRPLSAGCLSRWHQSSLHRISTYAILLEPAMTWRLLLIGALAAQAFSSPLSKHKGEGGISWAACDPNKGLPPNVQCAHMTVPVNWDNPHGDTFQLSLLKVPRPSNSTVKRIGYLFINPGGPGGSAIGALAQVAAGAAYMPPEILSRFDLIAVEPRGVGDSAGSKCDHNIWNERVSLFPKTEEEFHRLVDKNRRLGESCLKLTGPVVKYVDTISAVKDHEAVRKALGEKMNFLGLSYGSQIGAQYAQLFPDNIRAMVFDGVVQHSQSASSNILIEGTAHDAALRSFFTWASTNDTSPLKGQNVEQLWQNLLKTAADTPIPAPRCNEDTNSNGTICRKTVTDDDIRRFPQEYLNAELVPIIAKALADASKGDASDISPSLSSETAPANFAGITIGCLDWPSTASSFKEFQAKMRIGERFAPLTKGASQSYELQASCIGWPMPARNPPTKLKVRTRAPILLVNSVGDSSSSYTWAVGMLEEIENSVLLTRNGEGHTSFERNGATTQAIVDFLISTKLPAPGTLLDS</sequence>
<organism evidence="5 6">
    <name type="scientific">Westerdykella ornata</name>
    <dbReference type="NCBI Taxonomy" id="318751"/>
    <lineage>
        <taxon>Eukaryota</taxon>
        <taxon>Fungi</taxon>
        <taxon>Dikarya</taxon>
        <taxon>Ascomycota</taxon>
        <taxon>Pezizomycotina</taxon>
        <taxon>Dothideomycetes</taxon>
        <taxon>Pleosporomycetidae</taxon>
        <taxon>Pleosporales</taxon>
        <taxon>Sporormiaceae</taxon>
        <taxon>Westerdykella</taxon>
    </lineage>
</organism>
<accession>A0A6A6K2B2</accession>
<dbReference type="InterPro" id="IPR000073">
    <property type="entry name" value="AB_hydrolase_1"/>
</dbReference>
<dbReference type="Pfam" id="PF08386">
    <property type="entry name" value="Abhydrolase_4"/>
    <property type="match status" value="1"/>
</dbReference>
<evidence type="ECO:0000259" key="3">
    <source>
        <dbReference type="Pfam" id="PF00561"/>
    </source>
</evidence>
<gene>
    <name evidence="5" type="ORF">EI97DRAFT_31852</name>
</gene>
<evidence type="ECO:0000313" key="6">
    <source>
        <dbReference type="Proteomes" id="UP000800097"/>
    </source>
</evidence>
<dbReference type="EMBL" id="ML986484">
    <property type="protein sequence ID" value="KAF2281529.1"/>
    <property type="molecule type" value="Genomic_DNA"/>
</dbReference>
<feature type="domain" description="AB hydrolase-1" evidence="3">
    <location>
        <begin position="159"/>
        <end position="308"/>
    </location>
</feature>
<dbReference type="SUPFAM" id="SSF53474">
    <property type="entry name" value="alpha/beta-Hydrolases"/>
    <property type="match status" value="1"/>
</dbReference>
<evidence type="ECO:0000256" key="1">
    <source>
        <dbReference type="ARBA" id="ARBA00010088"/>
    </source>
</evidence>
<dbReference type="Pfam" id="PF00561">
    <property type="entry name" value="Abhydrolase_1"/>
    <property type="match status" value="1"/>
</dbReference>
<evidence type="ECO:0008006" key="7">
    <source>
        <dbReference type="Google" id="ProtNLM"/>
    </source>
</evidence>
<dbReference type="PANTHER" id="PTHR43248">
    <property type="entry name" value="2-SUCCINYL-6-HYDROXY-2,4-CYCLOHEXADIENE-1-CARBOXYLATE SYNTHASE"/>
    <property type="match status" value="1"/>
</dbReference>
<dbReference type="InterPro" id="IPR029058">
    <property type="entry name" value="AB_hydrolase_fold"/>
</dbReference>
<dbReference type="Gene3D" id="3.40.50.1820">
    <property type="entry name" value="alpha/beta hydrolase"/>
    <property type="match status" value="1"/>
</dbReference>
<dbReference type="InterPro" id="IPR051601">
    <property type="entry name" value="Serine_prot/Carboxylest_S33"/>
</dbReference>
<evidence type="ECO:0000259" key="4">
    <source>
        <dbReference type="Pfam" id="PF08386"/>
    </source>
</evidence>
<protein>
    <recommendedName>
        <fullName evidence="7">Alpha/beta-hydrolase</fullName>
    </recommendedName>
</protein>
<dbReference type="GO" id="GO:0016787">
    <property type="term" value="F:hydrolase activity"/>
    <property type="evidence" value="ECO:0007669"/>
    <property type="project" value="UniProtKB-KW"/>
</dbReference>
<dbReference type="InterPro" id="IPR013595">
    <property type="entry name" value="Pept_S33_TAP-like_C"/>
</dbReference>
<dbReference type="PANTHER" id="PTHR43248:SF30">
    <property type="entry name" value="AB HYDROLASE-1 DOMAIN-CONTAINING PROTEIN"/>
    <property type="match status" value="1"/>
</dbReference>
<feature type="domain" description="Peptidase S33 tripeptidyl aminopeptidase-like C-terminal" evidence="4">
    <location>
        <begin position="469"/>
        <end position="563"/>
    </location>
</feature>
<dbReference type="GeneID" id="54547843"/>